<protein>
    <recommendedName>
        <fullName evidence="4">BZIP domain-containing protein</fullName>
    </recommendedName>
</protein>
<sequence length="354" mass="37634">MSTPAEKANLARIRDNQRRSRARRKEYLQDLEQKLRMCELQGIEASHEMQAAARKVADENKRLRSLLNRHGVNDDNIEAYVQTGIVAPAGDTSLPQYRSGSTGNAVQTLEQLLTPRRPSCLEPSAPFCAPSSSTAGSHAAGAGGVGRTSREGSFTSVSTSNTMWDTATMPTASIPQQSRTLPSSNSQLNKMASPQGFISPTQSTGSANKTEAAITLSGLGSVMEPPRPSHVNVSPGTASQEPQATQAYSFDVSMQMHNPPSYTTAHRHHKHALSPQSCGPGPSSSLYAATTASQPQTSRGTNCCMATDLITSMTGADPQSVRSSLGCVPGMDCQVDNTTFNNAIERYTATTIGM</sequence>
<organism evidence="2 3">
    <name type="scientific">Zalerion maritima</name>
    <dbReference type="NCBI Taxonomy" id="339359"/>
    <lineage>
        <taxon>Eukaryota</taxon>
        <taxon>Fungi</taxon>
        <taxon>Dikarya</taxon>
        <taxon>Ascomycota</taxon>
        <taxon>Pezizomycotina</taxon>
        <taxon>Sordariomycetes</taxon>
        <taxon>Lulworthiomycetidae</taxon>
        <taxon>Lulworthiales</taxon>
        <taxon>Lulworthiaceae</taxon>
        <taxon>Zalerion</taxon>
    </lineage>
</organism>
<accession>A0AAD5WYA8</accession>
<feature type="compositionally biased region" description="Low complexity" evidence="1">
    <location>
        <begin position="130"/>
        <end position="140"/>
    </location>
</feature>
<name>A0AAD5WYA8_9PEZI</name>
<feature type="region of interest" description="Disordered" evidence="1">
    <location>
        <begin position="130"/>
        <end position="164"/>
    </location>
</feature>
<evidence type="ECO:0000313" key="2">
    <source>
        <dbReference type="EMBL" id="KAJ2907378.1"/>
    </source>
</evidence>
<dbReference type="CDD" id="cd14688">
    <property type="entry name" value="bZIP_YAP"/>
    <property type="match status" value="1"/>
</dbReference>
<feature type="region of interest" description="Disordered" evidence="1">
    <location>
        <begin position="261"/>
        <end position="299"/>
    </location>
</feature>
<gene>
    <name evidence="2" type="ORF">MKZ38_003235</name>
</gene>
<keyword evidence="3" id="KW-1185">Reference proteome</keyword>
<dbReference type="AlphaFoldDB" id="A0AAD5WYA8"/>
<reference evidence="2" key="1">
    <citation type="submission" date="2022-07" db="EMBL/GenBank/DDBJ databases">
        <title>Draft genome sequence of Zalerion maritima ATCC 34329, a (micro)plastics degrading marine fungus.</title>
        <authorList>
            <person name="Paco A."/>
            <person name="Goncalves M.F.M."/>
            <person name="Rocha-Santos T.A.P."/>
            <person name="Alves A."/>
        </authorList>
    </citation>
    <scope>NUCLEOTIDE SEQUENCE</scope>
    <source>
        <strain evidence="2">ATCC 34329</strain>
    </source>
</reference>
<dbReference type="EMBL" id="JAKWBI020000001">
    <property type="protein sequence ID" value="KAJ2907378.1"/>
    <property type="molecule type" value="Genomic_DNA"/>
</dbReference>
<feature type="compositionally biased region" description="Polar residues" evidence="1">
    <location>
        <begin position="231"/>
        <end position="243"/>
    </location>
</feature>
<feature type="compositionally biased region" description="Low complexity" evidence="1">
    <location>
        <begin position="274"/>
        <end position="285"/>
    </location>
</feature>
<evidence type="ECO:0000256" key="1">
    <source>
        <dbReference type="SAM" id="MobiDB-lite"/>
    </source>
</evidence>
<proteinExistence type="predicted"/>
<dbReference type="PANTHER" id="PTHR42070">
    <property type="entry name" value="FILAMENT ASSOCIATED PROTEIN, PUTATIVE (AFU_ORTHOLOGUE AFUA_8G06630)-RELATED"/>
    <property type="match status" value="1"/>
</dbReference>
<feature type="compositionally biased region" description="Polar residues" evidence="1">
    <location>
        <begin position="151"/>
        <end position="164"/>
    </location>
</feature>
<feature type="region of interest" description="Disordered" evidence="1">
    <location>
        <begin position="220"/>
        <end position="243"/>
    </location>
</feature>
<feature type="compositionally biased region" description="Polar residues" evidence="1">
    <location>
        <begin position="286"/>
        <end position="299"/>
    </location>
</feature>
<evidence type="ECO:0008006" key="4">
    <source>
        <dbReference type="Google" id="ProtNLM"/>
    </source>
</evidence>
<dbReference type="PANTHER" id="PTHR42070:SF1">
    <property type="entry name" value="FILAMENT ASSOCIATED PROTEIN, PUTATIVE (AFU_ORTHOLOGUE AFUA_8G06630)-RELATED"/>
    <property type="match status" value="1"/>
</dbReference>
<comment type="caution">
    <text evidence="2">The sequence shown here is derived from an EMBL/GenBank/DDBJ whole genome shotgun (WGS) entry which is preliminary data.</text>
</comment>
<feature type="region of interest" description="Disordered" evidence="1">
    <location>
        <begin position="1"/>
        <end position="21"/>
    </location>
</feature>
<evidence type="ECO:0000313" key="3">
    <source>
        <dbReference type="Proteomes" id="UP001201980"/>
    </source>
</evidence>
<dbReference type="Proteomes" id="UP001201980">
    <property type="component" value="Unassembled WGS sequence"/>
</dbReference>